<dbReference type="EMBL" id="BONY01000020">
    <property type="protein sequence ID" value="GIH05648.1"/>
    <property type="molecule type" value="Genomic_DNA"/>
</dbReference>
<organism evidence="1 2">
    <name type="scientific">Rhizocola hellebori</name>
    <dbReference type="NCBI Taxonomy" id="1392758"/>
    <lineage>
        <taxon>Bacteria</taxon>
        <taxon>Bacillati</taxon>
        <taxon>Actinomycetota</taxon>
        <taxon>Actinomycetes</taxon>
        <taxon>Micromonosporales</taxon>
        <taxon>Micromonosporaceae</taxon>
        <taxon>Rhizocola</taxon>
    </lineage>
</organism>
<dbReference type="RefSeq" id="WP_239123900.1">
    <property type="nucleotide sequence ID" value="NZ_BONY01000020.1"/>
</dbReference>
<keyword evidence="2" id="KW-1185">Reference proteome</keyword>
<proteinExistence type="predicted"/>
<evidence type="ECO:0000313" key="2">
    <source>
        <dbReference type="Proteomes" id="UP000612899"/>
    </source>
</evidence>
<evidence type="ECO:0000313" key="1">
    <source>
        <dbReference type="EMBL" id="GIH05648.1"/>
    </source>
</evidence>
<protein>
    <submittedName>
        <fullName evidence="1">Uncharacterized protein</fullName>
    </submittedName>
</protein>
<reference evidence="1" key="1">
    <citation type="submission" date="2021-01" db="EMBL/GenBank/DDBJ databases">
        <title>Whole genome shotgun sequence of Rhizocola hellebori NBRC 109834.</title>
        <authorList>
            <person name="Komaki H."/>
            <person name="Tamura T."/>
        </authorList>
    </citation>
    <scope>NUCLEOTIDE SEQUENCE</scope>
    <source>
        <strain evidence="1">NBRC 109834</strain>
    </source>
</reference>
<dbReference type="Proteomes" id="UP000612899">
    <property type="component" value="Unassembled WGS sequence"/>
</dbReference>
<gene>
    <name evidence="1" type="ORF">Rhe02_37150</name>
</gene>
<accession>A0A8J3Q9G5</accession>
<sequence>MPEDLTMRPIRGRDELDLFCGFPYQLNPELADDLDAGRRRPELLWMALRGDRLVARVGWWARQRDEAPLLLDIFDFADDSPDGIDTGVRLLETAIAATIPDRTKLPQFLRFLDPHWQDDRSPSTRREAAWRPWNALALGLWWNACAWNGRPEPRWRRRRNGWCSSPRTTETSCCACSPSPWRAPSMRTAAAI</sequence>
<name>A0A8J3Q9G5_9ACTN</name>
<comment type="caution">
    <text evidence="1">The sequence shown here is derived from an EMBL/GenBank/DDBJ whole genome shotgun (WGS) entry which is preliminary data.</text>
</comment>
<dbReference type="AlphaFoldDB" id="A0A8J3Q9G5"/>